<dbReference type="EMBL" id="FQ790347">
    <property type="protein sequence ID" value="CCD53674.1"/>
    <property type="molecule type" value="Genomic_DNA"/>
</dbReference>
<dbReference type="Proteomes" id="UP000008177">
    <property type="component" value="Unplaced contigs"/>
</dbReference>
<gene>
    <name evidence="1" type="ORF">BofuT4_uP137190.1</name>
</gene>
<evidence type="ECO:0000313" key="2">
    <source>
        <dbReference type="Proteomes" id="UP000008177"/>
    </source>
</evidence>
<name>G2YPX6_BOTF4</name>
<proteinExistence type="predicted"/>
<dbReference type="HOGENOM" id="CLU_3068438_0_0_1"/>
<organism evidence="1 2">
    <name type="scientific">Botryotinia fuckeliana (strain T4)</name>
    <name type="common">Noble rot fungus</name>
    <name type="synonym">Botrytis cinerea</name>
    <dbReference type="NCBI Taxonomy" id="999810"/>
    <lineage>
        <taxon>Eukaryota</taxon>
        <taxon>Fungi</taxon>
        <taxon>Dikarya</taxon>
        <taxon>Ascomycota</taxon>
        <taxon>Pezizomycotina</taxon>
        <taxon>Leotiomycetes</taxon>
        <taxon>Helotiales</taxon>
        <taxon>Sclerotiniaceae</taxon>
        <taxon>Botrytis</taxon>
    </lineage>
</organism>
<reference evidence="2" key="1">
    <citation type="journal article" date="2011" name="PLoS Genet.">
        <title>Genomic analysis of the necrotrophic fungal pathogens Sclerotinia sclerotiorum and Botrytis cinerea.</title>
        <authorList>
            <person name="Amselem J."/>
            <person name="Cuomo C.A."/>
            <person name="van Kan J.A."/>
            <person name="Viaud M."/>
            <person name="Benito E.P."/>
            <person name="Couloux A."/>
            <person name="Coutinho P.M."/>
            <person name="de Vries R.P."/>
            <person name="Dyer P.S."/>
            <person name="Fillinger S."/>
            <person name="Fournier E."/>
            <person name="Gout L."/>
            <person name="Hahn M."/>
            <person name="Kohn L."/>
            <person name="Lapalu N."/>
            <person name="Plummer K.M."/>
            <person name="Pradier J.M."/>
            <person name="Quevillon E."/>
            <person name="Sharon A."/>
            <person name="Simon A."/>
            <person name="ten Have A."/>
            <person name="Tudzynski B."/>
            <person name="Tudzynski P."/>
            <person name="Wincker P."/>
            <person name="Andrew M."/>
            <person name="Anthouard V."/>
            <person name="Beever R.E."/>
            <person name="Beffa R."/>
            <person name="Benoit I."/>
            <person name="Bouzid O."/>
            <person name="Brault B."/>
            <person name="Chen Z."/>
            <person name="Choquer M."/>
            <person name="Collemare J."/>
            <person name="Cotton P."/>
            <person name="Danchin E.G."/>
            <person name="Da Silva C."/>
            <person name="Gautier A."/>
            <person name="Giraud C."/>
            <person name="Giraud T."/>
            <person name="Gonzalez C."/>
            <person name="Grossetete S."/>
            <person name="Guldener U."/>
            <person name="Henrissat B."/>
            <person name="Howlett B.J."/>
            <person name="Kodira C."/>
            <person name="Kretschmer M."/>
            <person name="Lappartient A."/>
            <person name="Leroch M."/>
            <person name="Levis C."/>
            <person name="Mauceli E."/>
            <person name="Neuveglise C."/>
            <person name="Oeser B."/>
            <person name="Pearson M."/>
            <person name="Poulain J."/>
            <person name="Poussereau N."/>
            <person name="Quesneville H."/>
            <person name="Rascle C."/>
            <person name="Schumacher J."/>
            <person name="Segurens B."/>
            <person name="Sexton A."/>
            <person name="Silva E."/>
            <person name="Sirven C."/>
            <person name="Soanes D.M."/>
            <person name="Talbot N.J."/>
            <person name="Templeton M."/>
            <person name="Yandava C."/>
            <person name="Yarden O."/>
            <person name="Zeng Q."/>
            <person name="Rollins J.A."/>
            <person name="Lebrun M.H."/>
            <person name="Dickman M."/>
        </authorList>
    </citation>
    <scope>NUCLEOTIDE SEQUENCE [LARGE SCALE GENOMIC DNA]</scope>
    <source>
        <strain evidence="2">T4</strain>
    </source>
</reference>
<dbReference type="AlphaFoldDB" id="G2YPX6"/>
<sequence length="53" mass="6416">MNLLPLFQQEHAIIIIHRCCYRYASSCWRAGWLAGWLACFLLRSFRRYLSHSR</sequence>
<dbReference type="InParanoid" id="G2YPX6"/>
<protein>
    <submittedName>
        <fullName evidence="1">Uncharacterized protein</fullName>
    </submittedName>
</protein>
<accession>G2YPX6</accession>
<evidence type="ECO:0000313" key="1">
    <source>
        <dbReference type="EMBL" id="CCD53674.1"/>
    </source>
</evidence>